<name>A0A150IIT6_9EURY</name>
<keyword evidence="4 10" id="KW-1003">Cell membrane</keyword>
<evidence type="ECO:0000256" key="3">
    <source>
        <dbReference type="ARBA" id="ARBA00022448"/>
    </source>
</evidence>
<dbReference type="PROSITE" id="PS00755">
    <property type="entry name" value="SECY_1"/>
    <property type="match status" value="1"/>
</dbReference>
<comment type="subcellular location">
    <subcellularLocation>
        <location evidence="10">Cell membrane</location>
        <topology evidence="10">Multi-pass membrane protein</topology>
    </subcellularLocation>
    <subcellularLocation>
        <location evidence="1">Endomembrane system</location>
        <topology evidence="1">Multi-pass membrane protein</topology>
    </subcellularLocation>
    <subcellularLocation>
        <location evidence="12">Membrane</location>
        <topology evidence="12">Multi-pass membrane protein</topology>
    </subcellularLocation>
</comment>
<feature type="domain" description="Translocon Sec61/SecY plug" evidence="14">
    <location>
        <begin position="41"/>
        <end position="73"/>
    </location>
</feature>
<evidence type="ECO:0000256" key="9">
    <source>
        <dbReference type="ARBA" id="ARBA00023136"/>
    </source>
</evidence>
<dbReference type="GO" id="GO:0005886">
    <property type="term" value="C:plasma membrane"/>
    <property type="evidence" value="ECO:0007669"/>
    <property type="project" value="UniProtKB-SubCell"/>
</dbReference>
<keyword evidence="3 10" id="KW-0813">Transport</keyword>
<dbReference type="NCBIfam" id="TIGR00967">
    <property type="entry name" value="3a0501s007"/>
    <property type="match status" value="1"/>
</dbReference>
<dbReference type="InterPro" id="IPR026593">
    <property type="entry name" value="SecY"/>
</dbReference>
<dbReference type="AlphaFoldDB" id="A0A150IIT6"/>
<dbReference type="InterPro" id="IPR023201">
    <property type="entry name" value="SecY_dom_sf"/>
</dbReference>
<dbReference type="Proteomes" id="UP000092403">
    <property type="component" value="Unassembled WGS sequence"/>
</dbReference>
<dbReference type="Proteomes" id="UP000091929">
    <property type="component" value="Unassembled WGS sequence"/>
</dbReference>
<dbReference type="NCBIfam" id="NF006341">
    <property type="entry name" value="PRK08568.1-5"/>
    <property type="match status" value="1"/>
</dbReference>
<evidence type="ECO:0000256" key="1">
    <source>
        <dbReference type="ARBA" id="ARBA00004127"/>
    </source>
</evidence>
<evidence type="ECO:0000256" key="11">
    <source>
        <dbReference type="RuleBase" id="RU000537"/>
    </source>
</evidence>
<evidence type="ECO:0000313" key="18">
    <source>
        <dbReference type="Proteomes" id="UP000091929"/>
    </source>
</evidence>
<feature type="transmembrane region" description="Helical" evidence="10">
    <location>
        <begin position="339"/>
        <end position="360"/>
    </location>
</feature>
<comment type="caution">
    <text evidence="15">The sequence shown here is derived from an EMBL/GenBank/DDBJ whole genome shotgun (WGS) entry which is preliminary data.</text>
</comment>
<keyword evidence="8 10" id="KW-0811">Translocation</keyword>
<dbReference type="PRINTS" id="PR00303">
    <property type="entry name" value="SECYTRNLCASE"/>
</dbReference>
<dbReference type="InterPro" id="IPR002208">
    <property type="entry name" value="SecY/SEC61-alpha"/>
</dbReference>
<dbReference type="InterPro" id="IPR030659">
    <property type="entry name" value="SecY_CS"/>
</dbReference>
<evidence type="ECO:0000256" key="12">
    <source>
        <dbReference type="RuleBase" id="RU003484"/>
    </source>
</evidence>
<feature type="transmembrane region" description="Helical" evidence="10">
    <location>
        <begin position="420"/>
        <end position="438"/>
    </location>
</feature>
<evidence type="ECO:0000256" key="2">
    <source>
        <dbReference type="ARBA" id="ARBA00005751"/>
    </source>
</evidence>
<evidence type="ECO:0000313" key="15">
    <source>
        <dbReference type="EMBL" id="KYC44923.1"/>
    </source>
</evidence>
<dbReference type="EMBL" id="LNGF01000034">
    <property type="protein sequence ID" value="KYC47073.1"/>
    <property type="molecule type" value="Genomic_DNA"/>
</dbReference>
<comment type="similarity">
    <text evidence="2 10 13">Belongs to the SecY/SEC61-alpha family.</text>
</comment>
<feature type="transmembrane region" description="Helical" evidence="10">
    <location>
        <begin position="144"/>
        <end position="163"/>
    </location>
</feature>
<feature type="transmembrane region" description="Helical" evidence="10">
    <location>
        <begin position="232"/>
        <end position="253"/>
    </location>
</feature>
<dbReference type="PATRIC" id="fig|1706436.3.peg.1345"/>
<feature type="transmembrane region" description="Helical" evidence="10">
    <location>
        <begin position="32"/>
        <end position="54"/>
    </location>
</feature>
<dbReference type="GO" id="GO:0012505">
    <property type="term" value="C:endomembrane system"/>
    <property type="evidence" value="ECO:0007669"/>
    <property type="project" value="UniProtKB-SubCell"/>
</dbReference>
<keyword evidence="6 10" id="KW-0653">Protein transport</keyword>
<organism evidence="15 19">
    <name type="scientific">Candidatus Methanofastidiosum methylothiophilum</name>
    <dbReference type="NCBI Taxonomy" id="1705564"/>
    <lineage>
        <taxon>Archaea</taxon>
        <taxon>Methanobacteriati</taxon>
        <taxon>Methanobacteriota</taxon>
        <taxon>Stenosarchaea group</taxon>
        <taxon>Candidatus Methanofastidiosia</taxon>
        <taxon>Candidatus Methanofastidiosales</taxon>
        <taxon>Candidatus Methanofastidiosaceae</taxon>
        <taxon>Candidatus Methanofastidiosum</taxon>
    </lineage>
</organism>
<comment type="function">
    <text evidence="10 11">The central subunit of the protein translocation channel SecYEG. Consists of two halves formed by TMs 1-5 and 6-10. These two domains form a lateral gate at the front which open onto the bilayer between TMs 2 and 7, and are clamped together by SecE at the back. The channel is closed by both a pore ring composed of hydrophobic SecY resides and a short helix (helix 2A) on the extracellular side of the membrane which forms a plug. The plug probably moves laterally to allow the channel to open. The ring and the pore may move independently.</text>
</comment>
<dbReference type="PROSITE" id="PS00756">
    <property type="entry name" value="SECY_2"/>
    <property type="match status" value="1"/>
</dbReference>
<dbReference type="Gene3D" id="1.10.3370.10">
    <property type="entry name" value="SecY subunit domain"/>
    <property type="match status" value="1"/>
</dbReference>
<evidence type="ECO:0000313" key="16">
    <source>
        <dbReference type="EMBL" id="KYC47073.1"/>
    </source>
</evidence>
<evidence type="ECO:0000256" key="8">
    <source>
        <dbReference type="ARBA" id="ARBA00023010"/>
    </source>
</evidence>
<dbReference type="Proteomes" id="UP000092401">
    <property type="component" value="Unassembled WGS sequence"/>
</dbReference>
<keyword evidence="5 10" id="KW-0812">Transmembrane</keyword>
<comment type="subunit">
    <text evidence="10">Component of the Sec protein translocase complex. Heterotrimer consisting of alpha (SecY), beta (SecG) and gamma (SecE) subunits. The heterotrimers can form oligomers, although 1 heterotrimer is thought to be able to translocate proteins. Interacts with the ribosome. May interact with SecDF, and other proteins may be involved.</text>
</comment>
<evidence type="ECO:0000256" key="4">
    <source>
        <dbReference type="ARBA" id="ARBA00022475"/>
    </source>
</evidence>
<evidence type="ECO:0000256" key="7">
    <source>
        <dbReference type="ARBA" id="ARBA00022989"/>
    </source>
</evidence>
<feature type="transmembrane region" description="Helical" evidence="10">
    <location>
        <begin position="273"/>
        <end position="295"/>
    </location>
</feature>
<evidence type="ECO:0000313" key="17">
    <source>
        <dbReference type="EMBL" id="KYC49529.1"/>
    </source>
</evidence>
<sequence length="458" mass="50311">MNAAIEGFQQSIFRFLPEVTLPKKRINLKRRLIWSALMLAIYFILAEIPVYGITGSQIDYFAGLRAIMAGENGSILTLGIGPVVTAGIIMQLLAGSEIIKFDLSSPKGKASFQGTQKILAIFLCFFEAAIWILGGAFGRPDSSFLIGFMIFQLAIGGLLVLMMDEVVTKWGFGSGISLFIAANVSQRILWEAFSFAKSPINPDEFIGAIPAFIKSFIDGQPVWIRGGLLPDITQVFFTLIVFVIVVYAEGMRLEIPLSYGKFRGARGRYPLKFLYASNIPVILAAALFANVQLFARVLTSRGINWLGTFNEFGGPKSGLIYYLTPPHSIEVLLNEPLRAVIYLAVFIALCAMFAVLWIDLTGMGPKEVAKKLQGSGMQIPGFRRDIRILEKVLDRYIPPITLMGGIFVGLLAAFADFTGALGTGTGILLTVGIVYRMYEELAKEQMGEMMPAFRQFLG</sequence>
<evidence type="ECO:0000256" key="5">
    <source>
        <dbReference type="ARBA" id="ARBA00022692"/>
    </source>
</evidence>
<accession>A0A150IIT6</accession>
<dbReference type="EMBL" id="LNJC01000033">
    <property type="protein sequence ID" value="KYC49529.1"/>
    <property type="molecule type" value="Genomic_DNA"/>
</dbReference>
<dbReference type="HAMAP" id="MF_01465">
    <property type="entry name" value="SecY"/>
    <property type="match status" value="1"/>
</dbReference>
<evidence type="ECO:0000256" key="10">
    <source>
        <dbReference type="HAMAP-Rule" id="MF_01465"/>
    </source>
</evidence>
<accession>A0A150IWZ7</accession>
<evidence type="ECO:0000256" key="13">
    <source>
        <dbReference type="RuleBase" id="RU004349"/>
    </source>
</evidence>
<dbReference type="Pfam" id="PF10559">
    <property type="entry name" value="Plug_translocon"/>
    <property type="match status" value="1"/>
</dbReference>
<protein>
    <recommendedName>
        <fullName evidence="10 11">Protein translocase subunit SecY</fullName>
    </recommendedName>
    <alternativeName>
        <fullName evidence="10">Protein transport protein SEC61 subunit alpha homolog</fullName>
    </alternativeName>
</protein>
<proteinExistence type="inferred from homology"/>
<dbReference type="PIRSF" id="PIRSF004557">
    <property type="entry name" value="SecY"/>
    <property type="match status" value="1"/>
</dbReference>
<dbReference type="GO" id="GO:0006605">
    <property type="term" value="P:protein targeting"/>
    <property type="evidence" value="ECO:0007669"/>
    <property type="project" value="UniProtKB-UniRule"/>
</dbReference>
<dbReference type="GO" id="GO:0065002">
    <property type="term" value="P:intracellular protein transmembrane transport"/>
    <property type="evidence" value="ECO:0007669"/>
    <property type="project" value="UniProtKB-UniRule"/>
</dbReference>
<evidence type="ECO:0000313" key="19">
    <source>
        <dbReference type="Proteomes" id="UP000092401"/>
    </source>
</evidence>
<dbReference type="SUPFAM" id="SSF103491">
    <property type="entry name" value="Preprotein translocase SecY subunit"/>
    <property type="match status" value="1"/>
</dbReference>
<accession>A0A150IQ13</accession>
<keyword evidence="9 10" id="KW-0472">Membrane</keyword>
<evidence type="ECO:0000256" key="6">
    <source>
        <dbReference type="ARBA" id="ARBA00022927"/>
    </source>
</evidence>
<dbReference type="Pfam" id="PF00344">
    <property type="entry name" value="SecY"/>
    <property type="match status" value="1"/>
</dbReference>
<keyword evidence="7 10" id="KW-1133">Transmembrane helix</keyword>
<dbReference type="EMBL" id="LNGE01000037">
    <property type="protein sequence ID" value="KYC44923.1"/>
    <property type="molecule type" value="Genomic_DNA"/>
</dbReference>
<feature type="transmembrane region" description="Helical" evidence="10">
    <location>
        <begin position="74"/>
        <end position="98"/>
    </location>
</feature>
<gene>
    <name evidence="10" type="primary">secY</name>
    <name evidence="15" type="ORF">APG10_01324</name>
    <name evidence="16" type="ORF">APG11_01448</name>
    <name evidence="17" type="ORF">APG12_01429</name>
</gene>
<dbReference type="PATRIC" id="fig|1706438.3.peg.1436"/>
<feature type="transmembrane region" description="Helical" evidence="10">
    <location>
        <begin position="170"/>
        <end position="189"/>
    </location>
</feature>
<reference evidence="18 19" key="1">
    <citation type="journal article" date="2016" name="ISME J.">
        <title>Chasing the elusive Euryarchaeota class WSA2: genomes reveal a uniquely fastidious methyl-reducing methanogen.</title>
        <authorList>
            <person name="Nobu M.K."/>
            <person name="Narihiro T."/>
            <person name="Kuroda K."/>
            <person name="Mei R."/>
            <person name="Liu W.T."/>
        </authorList>
    </citation>
    <scope>NUCLEOTIDE SEQUENCE [LARGE SCALE GENOMIC DNA]</scope>
    <source>
        <strain evidence="15">B03fssc0709_Meth_Bin005</strain>
        <strain evidence="16">B15fssc0709_Meth_Bin003</strain>
        <strain evidence="17">BMIXfssc0709_Meth_Bin006</strain>
    </source>
</reference>
<dbReference type="PANTHER" id="PTHR10906">
    <property type="entry name" value="SECY/SEC61-ALPHA FAMILY MEMBER"/>
    <property type="match status" value="1"/>
</dbReference>
<dbReference type="PATRIC" id="fig|1706437.3.peg.1455"/>
<feature type="transmembrane region" description="Helical" evidence="10">
    <location>
        <begin position="118"/>
        <end position="138"/>
    </location>
</feature>
<evidence type="ECO:0000259" key="14">
    <source>
        <dbReference type="Pfam" id="PF10559"/>
    </source>
</evidence>
<dbReference type="InterPro" id="IPR019561">
    <property type="entry name" value="Translocon_Sec61/SecY_plug_dom"/>
</dbReference>
<feature type="transmembrane region" description="Helical" evidence="10">
    <location>
        <begin position="396"/>
        <end position="414"/>
    </location>
</feature>